<dbReference type="KEGG" id="bav:BAV0360"/>
<name>Q2KZH6_BORA1</name>
<dbReference type="STRING" id="360910.BAV0360"/>
<dbReference type="RefSeq" id="WP_012416060.1">
    <property type="nucleotide sequence ID" value="NC_010645.1"/>
</dbReference>
<dbReference type="EMBL" id="AM167904">
    <property type="protein sequence ID" value="CAJ47964.1"/>
    <property type="molecule type" value="Genomic_DNA"/>
</dbReference>
<proteinExistence type="predicted"/>
<evidence type="ECO:0000313" key="1">
    <source>
        <dbReference type="EMBL" id="CAJ47964.1"/>
    </source>
</evidence>
<dbReference type="Proteomes" id="UP000001977">
    <property type="component" value="Chromosome"/>
</dbReference>
<protein>
    <submittedName>
        <fullName evidence="1">Type I restriction-modification system specificity determinant (Partial)</fullName>
    </submittedName>
</protein>
<keyword evidence="2" id="KW-1185">Reference proteome</keyword>
<accession>Q2KZH6</accession>
<sequence>MTSFLDREIAKLDKLKPDSERAIALLAARRSALIAAAVTGHIDVRAVA</sequence>
<gene>
    <name evidence="1" type="ordered locus">BAV0360</name>
</gene>
<dbReference type="AlphaFoldDB" id="Q2KZH6"/>
<feature type="non-terminal residue" evidence="1">
    <location>
        <position position="1"/>
    </location>
</feature>
<organism evidence="1 2">
    <name type="scientific">Bordetella avium (strain 197N)</name>
    <dbReference type="NCBI Taxonomy" id="360910"/>
    <lineage>
        <taxon>Bacteria</taxon>
        <taxon>Pseudomonadati</taxon>
        <taxon>Pseudomonadota</taxon>
        <taxon>Betaproteobacteria</taxon>
        <taxon>Burkholderiales</taxon>
        <taxon>Alcaligenaceae</taxon>
        <taxon>Bordetella</taxon>
    </lineage>
</organism>
<evidence type="ECO:0000313" key="2">
    <source>
        <dbReference type="Proteomes" id="UP000001977"/>
    </source>
</evidence>
<dbReference type="HOGENOM" id="CLU_3161365_0_0_4"/>
<reference evidence="1 2" key="1">
    <citation type="journal article" date="2006" name="J. Bacteriol.">
        <title>Comparison of the genome sequence of the poultry pathogen Bordetella avium with those of B. bronchiseptica, B. pertussis, and B. parapertussis reveals extensive diversity in surface structures associated with host interaction.</title>
        <authorList>
            <person name="Sebaihia M."/>
            <person name="Preston A."/>
            <person name="Maskell D.J."/>
            <person name="Kuzmiak H."/>
            <person name="Connell T.D."/>
            <person name="King N.D."/>
            <person name="Orndorff P.E."/>
            <person name="Miyamoto D.M."/>
            <person name="Thomson N.R."/>
            <person name="Harris D."/>
            <person name="Goble A."/>
            <person name="Lord A."/>
            <person name="Murphy L."/>
            <person name="Quail M.A."/>
            <person name="Rutter S."/>
            <person name="Squares R."/>
            <person name="Squares S."/>
            <person name="Woodward J."/>
            <person name="Parkhill J."/>
            <person name="Temple L.M."/>
        </authorList>
    </citation>
    <scope>NUCLEOTIDE SEQUENCE [LARGE SCALE GENOMIC DNA]</scope>
    <source>
        <strain evidence="1 2">197N</strain>
    </source>
</reference>